<dbReference type="Proteomes" id="UP000001194">
    <property type="component" value="Unassembled WGS sequence"/>
</dbReference>
<reference evidence="3 4" key="1">
    <citation type="journal article" date="2008" name="Nature">
        <title>The genome of Laccaria bicolor provides insights into mycorrhizal symbiosis.</title>
        <authorList>
            <person name="Martin F."/>
            <person name="Aerts A."/>
            <person name="Ahren D."/>
            <person name="Brun A."/>
            <person name="Danchin E.G.J."/>
            <person name="Duchaussoy F."/>
            <person name="Gibon J."/>
            <person name="Kohler A."/>
            <person name="Lindquist E."/>
            <person name="Pereda V."/>
            <person name="Salamov A."/>
            <person name="Shapiro H.J."/>
            <person name="Wuyts J."/>
            <person name="Blaudez D."/>
            <person name="Buee M."/>
            <person name="Brokstein P."/>
            <person name="Canbaeck B."/>
            <person name="Cohen D."/>
            <person name="Courty P.E."/>
            <person name="Coutinho P.M."/>
            <person name="Delaruelle C."/>
            <person name="Detter J.C."/>
            <person name="Deveau A."/>
            <person name="DiFazio S."/>
            <person name="Duplessis S."/>
            <person name="Fraissinet-Tachet L."/>
            <person name="Lucic E."/>
            <person name="Frey-Klett P."/>
            <person name="Fourrey C."/>
            <person name="Feussner I."/>
            <person name="Gay G."/>
            <person name="Grimwood J."/>
            <person name="Hoegger P.J."/>
            <person name="Jain P."/>
            <person name="Kilaru S."/>
            <person name="Labbe J."/>
            <person name="Lin Y.C."/>
            <person name="Legue V."/>
            <person name="Le Tacon F."/>
            <person name="Marmeisse R."/>
            <person name="Melayah D."/>
            <person name="Montanini B."/>
            <person name="Muratet M."/>
            <person name="Nehls U."/>
            <person name="Niculita-Hirzel H."/>
            <person name="Oudot-Le Secq M.P."/>
            <person name="Peter M."/>
            <person name="Quesneville H."/>
            <person name="Rajashekar B."/>
            <person name="Reich M."/>
            <person name="Rouhier N."/>
            <person name="Schmutz J."/>
            <person name="Yin T."/>
            <person name="Chalot M."/>
            <person name="Henrissat B."/>
            <person name="Kuees U."/>
            <person name="Lucas S."/>
            <person name="Van de Peer Y."/>
            <person name="Podila G.K."/>
            <person name="Polle A."/>
            <person name="Pukkila P.J."/>
            <person name="Richardson P.M."/>
            <person name="Rouze P."/>
            <person name="Sanders I.R."/>
            <person name="Stajich J.E."/>
            <person name="Tunlid A."/>
            <person name="Tuskan G."/>
            <person name="Grigoriev I.V."/>
        </authorList>
    </citation>
    <scope>NUCLEOTIDE SEQUENCE [LARGE SCALE GENOMIC DNA]</scope>
    <source>
        <strain evidence="4">S238N-H82 / ATCC MYA-4686</strain>
    </source>
</reference>
<dbReference type="InParanoid" id="B0DGT2"/>
<dbReference type="AlphaFoldDB" id="B0DGT2"/>
<evidence type="ECO:0000313" key="3">
    <source>
        <dbReference type="EMBL" id="EDR06206.1"/>
    </source>
</evidence>
<dbReference type="GeneID" id="6078767"/>
<organism evidence="4">
    <name type="scientific">Laccaria bicolor (strain S238N-H82 / ATCC MYA-4686)</name>
    <name type="common">Bicoloured deceiver</name>
    <name type="synonym">Laccaria laccata var. bicolor</name>
    <dbReference type="NCBI Taxonomy" id="486041"/>
    <lineage>
        <taxon>Eukaryota</taxon>
        <taxon>Fungi</taxon>
        <taxon>Dikarya</taxon>
        <taxon>Basidiomycota</taxon>
        <taxon>Agaricomycotina</taxon>
        <taxon>Agaricomycetes</taxon>
        <taxon>Agaricomycetidae</taxon>
        <taxon>Agaricales</taxon>
        <taxon>Agaricineae</taxon>
        <taxon>Hydnangiaceae</taxon>
        <taxon>Laccaria</taxon>
    </lineage>
</organism>
<dbReference type="RefSeq" id="XP_001883067.1">
    <property type="nucleotide sequence ID" value="XM_001883032.1"/>
</dbReference>
<keyword evidence="2" id="KW-1133">Transmembrane helix</keyword>
<feature type="compositionally biased region" description="Low complexity" evidence="1">
    <location>
        <begin position="336"/>
        <end position="353"/>
    </location>
</feature>
<dbReference type="KEGG" id="lbc:LACBIDRAFT_329023"/>
<evidence type="ECO:0000313" key="4">
    <source>
        <dbReference type="Proteomes" id="UP000001194"/>
    </source>
</evidence>
<keyword evidence="4" id="KW-1185">Reference proteome</keyword>
<feature type="compositionally biased region" description="Polar residues" evidence="1">
    <location>
        <begin position="322"/>
        <end position="335"/>
    </location>
</feature>
<gene>
    <name evidence="3" type="ORF">LACBIDRAFT_329023</name>
</gene>
<feature type="region of interest" description="Disordered" evidence="1">
    <location>
        <begin position="274"/>
        <end position="373"/>
    </location>
</feature>
<feature type="compositionally biased region" description="Polar residues" evidence="1">
    <location>
        <begin position="296"/>
        <end position="307"/>
    </location>
</feature>
<feature type="compositionally biased region" description="Low complexity" evidence="1">
    <location>
        <begin position="200"/>
        <end position="219"/>
    </location>
</feature>
<evidence type="ECO:0000256" key="2">
    <source>
        <dbReference type="SAM" id="Phobius"/>
    </source>
</evidence>
<evidence type="ECO:0000256" key="1">
    <source>
        <dbReference type="SAM" id="MobiDB-lite"/>
    </source>
</evidence>
<feature type="region of interest" description="Disordered" evidence="1">
    <location>
        <begin position="196"/>
        <end position="231"/>
    </location>
</feature>
<keyword evidence="2" id="KW-0472">Membrane</keyword>
<name>B0DGT2_LACBS</name>
<dbReference type="EMBL" id="DS547109">
    <property type="protein sequence ID" value="EDR06206.1"/>
    <property type="molecule type" value="Genomic_DNA"/>
</dbReference>
<accession>B0DGT2</accession>
<feature type="transmembrane region" description="Helical" evidence="2">
    <location>
        <begin position="245"/>
        <end position="269"/>
    </location>
</feature>
<dbReference type="HOGENOM" id="CLU_631717_0_0_1"/>
<feature type="compositionally biased region" description="Basic and acidic residues" evidence="1">
    <location>
        <begin position="275"/>
        <end position="295"/>
    </location>
</feature>
<keyword evidence="2" id="KW-0812">Transmembrane</keyword>
<protein>
    <submittedName>
        <fullName evidence="3">Predicted protein</fullName>
    </submittedName>
</protein>
<proteinExistence type="predicted"/>
<sequence>MFSRLGSNTTTIGHLRGLGRVSSLQLLVAPQFNRNAYHISSLSVSVTRSLACIARDFGTFLKSFKDDKSRTWFSLLFLRGCASDVKTQIIVEMLSSILLPSGLCLLSAIITPARAQFQWQFNKSYFHVIGNISGVPPYYMTAFAIGGTPTTTLIGTDASSLSWTVTQPVDAVGSEGGIPADIYEVTVLGGSSNTDCNGLSSSSDHSTSTILQSSTSLSHSKTESGTPQQTGLATVNATRKNKTPLIVGVTVPLVVIFVLGGSVLALLYLRKRRTRQAEKEDPLQPRQFRIEEESQRQAVNHTETPSPSGKHLAASRHAHSPATASNAMPSGSTTASSIPSGTSGVSSSNSTPSQTRPTQRTDATSEDVGPGEGETVFQHRDAAVVREIPPPFDGISDVTFGEVGRPSPKHNGYTHCASTDSDSCSLRHFGQNWG</sequence>